<keyword evidence="12" id="KW-0805">Transcription regulation</keyword>
<keyword evidence="9" id="KW-0223">Dioxygenase</keyword>
<dbReference type="OrthoDB" id="5876800at2759"/>
<evidence type="ECO:0000256" key="1">
    <source>
        <dbReference type="ARBA" id="ARBA00001954"/>
    </source>
</evidence>
<evidence type="ECO:0000256" key="14">
    <source>
        <dbReference type="ARBA" id="ARBA00023242"/>
    </source>
</evidence>
<gene>
    <name evidence="17" type="ORF">BpHYR1_011951</name>
</gene>
<dbReference type="PROSITE" id="PS51184">
    <property type="entry name" value="JMJC"/>
    <property type="match status" value="1"/>
</dbReference>
<dbReference type="SUPFAM" id="SSF51197">
    <property type="entry name" value="Clavaminate synthase-like"/>
    <property type="match status" value="1"/>
</dbReference>
<evidence type="ECO:0000259" key="16">
    <source>
        <dbReference type="PROSITE" id="PS51184"/>
    </source>
</evidence>
<keyword evidence="7" id="KW-0862">Zinc</keyword>
<accession>A0A3M7Q966</accession>
<dbReference type="InterPro" id="IPR003347">
    <property type="entry name" value="JmjC_dom"/>
</dbReference>
<evidence type="ECO:0000256" key="4">
    <source>
        <dbReference type="ARBA" id="ARBA00013246"/>
    </source>
</evidence>
<reference evidence="17 18" key="1">
    <citation type="journal article" date="2018" name="Sci. Rep.">
        <title>Genomic signatures of local adaptation to the degree of environmental predictability in rotifers.</title>
        <authorList>
            <person name="Franch-Gras L."/>
            <person name="Hahn C."/>
            <person name="Garcia-Roger E.M."/>
            <person name="Carmona M.J."/>
            <person name="Serra M."/>
            <person name="Gomez A."/>
        </authorList>
    </citation>
    <scope>NUCLEOTIDE SEQUENCE [LARGE SCALE GENOMIC DNA]</scope>
    <source>
        <strain evidence="17">HYR1</strain>
    </source>
</reference>
<evidence type="ECO:0000256" key="11">
    <source>
        <dbReference type="ARBA" id="ARBA00023004"/>
    </source>
</evidence>
<keyword evidence="18" id="KW-1185">Reference proteome</keyword>
<evidence type="ECO:0000256" key="9">
    <source>
        <dbReference type="ARBA" id="ARBA00022964"/>
    </source>
</evidence>
<keyword evidence="10" id="KW-0560">Oxidoreductase</keyword>
<protein>
    <recommendedName>
        <fullName evidence="4">[histone H3]-dimethyl-L-lysine(36) demethylase</fullName>
        <ecNumber evidence="4">1.14.11.27</ecNumber>
    </recommendedName>
</protein>
<dbReference type="PANTHER" id="PTHR23123">
    <property type="entry name" value="PHD/F-BOX CONTAINING PROTEIN"/>
    <property type="match status" value="1"/>
</dbReference>
<feature type="domain" description="JmjC" evidence="16">
    <location>
        <begin position="237"/>
        <end position="405"/>
    </location>
</feature>
<dbReference type="GO" id="GO:0140680">
    <property type="term" value="F:histone H3K36me/H3K36me2 demethylase activity"/>
    <property type="evidence" value="ECO:0007669"/>
    <property type="project" value="UniProtKB-EC"/>
</dbReference>
<keyword evidence="8" id="KW-0156">Chromatin regulator</keyword>
<comment type="cofactor">
    <cofactor evidence="1">
        <name>Fe(2+)</name>
        <dbReference type="ChEBI" id="CHEBI:29033"/>
    </cofactor>
</comment>
<evidence type="ECO:0000256" key="13">
    <source>
        <dbReference type="ARBA" id="ARBA00023163"/>
    </source>
</evidence>
<organism evidence="17 18">
    <name type="scientific">Brachionus plicatilis</name>
    <name type="common">Marine rotifer</name>
    <name type="synonym">Brachionus muelleri</name>
    <dbReference type="NCBI Taxonomy" id="10195"/>
    <lineage>
        <taxon>Eukaryota</taxon>
        <taxon>Metazoa</taxon>
        <taxon>Spiralia</taxon>
        <taxon>Gnathifera</taxon>
        <taxon>Rotifera</taxon>
        <taxon>Eurotatoria</taxon>
        <taxon>Monogononta</taxon>
        <taxon>Pseudotrocha</taxon>
        <taxon>Ploima</taxon>
        <taxon>Brachionidae</taxon>
        <taxon>Brachionus</taxon>
    </lineage>
</organism>
<dbReference type="EC" id="1.14.11.27" evidence="4"/>
<dbReference type="InterPro" id="IPR041070">
    <property type="entry name" value="JHD"/>
</dbReference>
<keyword evidence="5" id="KW-0479">Metal-binding</keyword>
<proteinExistence type="inferred from homology"/>
<evidence type="ECO:0000256" key="2">
    <source>
        <dbReference type="ARBA" id="ARBA00004123"/>
    </source>
</evidence>
<evidence type="ECO:0000313" key="18">
    <source>
        <dbReference type="Proteomes" id="UP000276133"/>
    </source>
</evidence>
<evidence type="ECO:0000256" key="8">
    <source>
        <dbReference type="ARBA" id="ARBA00022853"/>
    </source>
</evidence>
<dbReference type="SMART" id="SM00558">
    <property type="entry name" value="JmjC"/>
    <property type="match status" value="1"/>
</dbReference>
<dbReference type="InterPro" id="IPR050690">
    <property type="entry name" value="JHDM1_Histone_Demethylase"/>
</dbReference>
<dbReference type="Proteomes" id="UP000276133">
    <property type="component" value="Unassembled WGS sequence"/>
</dbReference>
<dbReference type="AlphaFoldDB" id="A0A3M7Q966"/>
<dbReference type="Gene3D" id="2.60.120.650">
    <property type="entry name" value="Cupin"/>
    <property type="match status" value="1"/>
</dbReference>
<dbReference type="GO" id="GO:0008270">
    <property type="term" value="F:zinc ion binding"/>
    <property type="evidence" value="ECO:0007669"/>
    <property type="project" value="UniProtKB-KW"/>
</dbReference>
<evidence type="ECO:0000256" key="15">
    <source>
        <dbReference type="ARBA" id="ARBA00047915"/>
    </source>
</evidence>
<evidence type="ECO:0000256" key="12">
    <source>
        <dbReference type="ARBA" id="ARBA00023015"/>
    </source>
</evidence>
<evidence type="ECO:0000256" key="7">
    <source>
        <dbReference type="ARBA" id="ARBA00022833"/>
    </source>
</evidence>
<comment type="similarity">
    <text evidence="3">Belongs to the JHDM1 histone demethylase family.</text>
</comment>
<evidence type="ECO:0000256" key="6">
    <source>
        <dbReference type="ARBA" id="ARBA00022771"/>
    </source>
</evidence>
<dbReference type="STRING" id="10195.A0A3M7Q966"/>
<dbReference type="GO" id="GO:0005634">
    <property type="term" value="C:nucleus"/>
    <property type="evidence" value="ECO:0007669"/>
    <property type="project" value="UniProtKB-SubCell"/>
</dbReference>
<sequence>MTRKSKSNQTPNDPITTRLKEAIYSIDKKYAENKTACDSTRNECLNEENKRKKRRKSTPILLNSMNKSKYIESETEDEYFNFFNCDDSAMEPNEFNNIENSHNFVDKYYDDDFNQDDDDSFFDDQRKWNLDEKLNIVSKYDSNFVKYLEAKEFNFKYVQENGLETPIVFLDKSGLGMRVPSENFRVSDVKSCVGSKRIVDVVDVNTQKALTMSMKEWCEYYENPSRDRLLNVISLEFSHTKLENYVEAPLVVRQLDWIDTAWPQHLRESHTESTNLIEKMKYPKVQKYVLMSVAGCYTDFHVDMGGTSVWYHLLKGEKIFWLIPPTEKNLKIYEKWILSGNQSRVFLPDLMDKCQRVVLKQGSTFILPSGWIHGVYTSKDSLVFGGNFLHSFNVRMQLKIYSIETKTKVPQKFRYPFYTEMMWFVLERYVHCLSGITHIDDFSESNGEFDPKQPFKTFQPEPNQVLNKYELNGLKALYEFLIGLNENKRCVPKEIVQPKILLGSVKVILKLDFLGDLQKLGIYQEKYPLD</sequence>
<keyword evidence="11" id="KW-0408">Iron</keyword>
<dbReference type="FunFam" id="2.60.120.650:FF:000005">
    <property type="entry name" value="lysine-specific demethylase 2A isoform X1"/>
    <property type="match status" value="1"/>
</dbReference>
<keyword evidence="14" id="KW-0539">Nucleus</keyword>
<name>A0A3M7Q966_BRAPC</name>
<evidence type="ECO:0000256" key="3">
    <source>
        <dbReference type="ARBA" id="ARBA00008037"/>
    </source>
</evidence>
<dbReference type="Gene3D" id="1.20.58.1360">
    <property type="match status" value="1"/>
</dbReference>
<evidence type="ECO:0000313" key="17">
    <source>
        <dbReference type="EMBL" id="RNA07495.1"/>
    </source>
</evidence>
<keyword evidence="13" id="KW-0804">Transcription</keyword>
<comment type="catalytic activity">
    <reaction evidence="15">
        <text>N(6),N(6)-dimethyl-L-lysyl(36)-[histone H3] + 2 2-oxoglutarate + 2 O2 = L-lysyl(36)-[histone H3] + 2 formaldehyde + 2 succinate + 2 CO2</text>
        <dbReference type="Rhea" id="RHEA:42032"/>
        <dbReference type="Rhea" id="RHEA-COMP:9785"/>
        <dbReference type="Rhea" id="RHEA-COMP:9787"/>
        <dbReference type="ChEBI" id="CHEBI:15379"/>
        <dbReference type="ChEBI" id="CHEBI:16526"/>
        <dbReference type="ChEBI" id="CHEBI:16810"/>
        <dbReference type="ChEBI" id="CHEBI:16842"/>
        <dbReference type="ChEBI" id="CHEBI:29969"/>
        <dbReference type="ChEBI" id="CHEBI:30031"/>
        <dbReference type="ChEBI" id="CHEBI:61976"/>
        <dbReference type="EC" id="1.14.11.27"/>
    </reaction>
</comment>
<keyword evidence="6" id="KW-0863">Zinc-finger</keyword>
<dbReference type="Pfam" id="PF02373">
    <property type="entry name" value="JmjC"/>
    <property type="match status" value="1"/>
</dbReference>
<evidence type="ECO:0000256" key="5">
    <source>
        <dbReference type="ARBA" id="ARBA00022723"/>
    </source>
</evidence>
<dbReference type="EMBL" id="REGN01007019">
    <property type="protein sequence ID" value="RNA07495.1"/>
    <property type="molecule type" value="Genomic_DNA"/>
</dbReference>
<evidence type="ECO:0000256" key="10">
    <source>
        <dbReference type="ARBA" id="ARBA00023002"/>
    </source>
</evidence>
<dbReference type="Pfam" id="PF17811">
    <property type="entry name" value="JHD"/>
    <property type="match status" value="1"/>
</dbReference>
<comment type="caution">
    <text evidence="17">The sequence shown here is derived from an EMBL/GenBank/DDBJ whole genome shotgun (WGS) entry which is preliminary data.</text>
</comment>
<comment type="subcellular location">
    <subcellularLocation>
        <location evidence="2">Nucleus</location>
    </subcellularLocation>
</comment>